<dbReference type="PANTHER" id="PTHR12062:SF0">
    <property type="entry name" value="ALPHA-1,3-MANNOSYL-GLYCOPROTEIN 4-BETA-N-ACETYLGLUCOSAMINYLTRANSFERASE B"/>
    <property type="match status" value="1"/>
</dbReference>
<dbReference type="PANTHER" id="PTHR12062">
    <property type="entry name" value="N-ACETYLGLUCOSAMINYLTRANSFERASE VI"/>
    <property type="match status" value="1"/>
</dbReference>
<name>A0ABN8R745_9CNID</name>
<dbReference type="Pfam" id="PF04666">
    <property type="entry name" value="MGAT4_cons"/>
    <property type="match status" value="1"/>
</dbReference>
<gene>
    <name evidence="3" type="ORF">PLOB_00015651</name>
</gene>
<proteinExistence type="predicted"/>
<evidence type="ECO:0000256" key="1">
    <source>
        <dbReference type="SAM" id="Phobius"/>
    </source>
</evidence>
<evidence type="ECO:0000313" key="3">
    <source>
        <dbReference type="EMBL" id="CAH3175034.1"/>
    </source>
</evidence>
<sequence>MRWIVKLKLCFFEKRAVKESYVKMVVLILVAGITLHFNWSDDLVGMNCKSSCSEGDVLSCSQNGAEVITKSSVREIGKPIKRKGFLTIGIPTVQRVFKNKTVSYLVETLNSLFTGISEEDLADVLIVIFLADTEEAPREEVKSVLRSKFMKYLDMNLIHVIAAPSSFYPQLEGLTQTLKDSPERMYWRSKQSMDYAFIFHYCQGLSQYYLHLEDDVTAEPNYMRQIRDFVARQGDAKWDVLTFSGWGFIGKLFQDKDLRKFARYITMFYNEMPVDWLLYLYSELQAGQSILGDKEHKGDSELFHHIGHQSSSLGT</sequence>
<feature type="domain" description="MGAT4 conserved region" evidence="2">
    <location>
        <begin position="75"/>
        <end position="311"/>
    </location>
</feature>
<evidence type="ECO:0000259" key="2">
    <source>
        <dbReference type="Pfam" id="PF04666"/>
    </source>
</evidence>
<keyword evidence="1" id="KW-1133">Transmembrane helix</keyword>
<accession>A0ABN8R745</accession>
<dbReference type="InterPro" id="IPR057279">
    <property type="entry name" value="MGAT4"/>
</dbReference>
<feature type="transmembrane region" description="Helical" evidence="1">
    <location>
        <begin position="21"/>
        <end position="39"/>
    </location>
</feature>
<keyword evidence="1" id="KW-0812">Transmembrane</keyword>
<dbReference type="InterPro" id="IPR006759">
    <property type="entry name" value="Glyco_transf_54"/>
</dbReference>
<dbReference type="EMBL" id="CALNXK010000196">
    <property type="protein sequence ID" value="CAH3175034.1"/>
    <property type="molecule type" value="Genomic_DNA"/>
</dbReference>
<evidence type="ECO:0000313" key="4">
    <source>
        <dbReference type="Proteomes" id="UP001159405"/>
    </source>
</evidence>
<reference evidence="3 4" key="1">
    <citation type="submission" date="2022-05" db="EMBL/GenBank/DDBJ databases">
        <authorList>
            <consortium name="Genoscope - CEA"/>
            <person name="William W."/>
        </authorList>
    </citation>
    <scope>NUCLEOTIDE SEQUENCE [LARGE SCALE GENOMIC DNA]</scope>
</reference>
<keyword evidence="1" id="KW-0472">Membrane</keyword>
<protein>
    <recommendedName>
        <fullName evidence="2">MGAT4 conserved region domain-containing protein</fullName>
    </recommendedName>
</protein>
<dbReference type="Proteomes" id="UP001159405">
    <property type="component" value="Unassembled WGS sequence"/>
</dbReference>
<comment type="caution">
    <text evidence="3">The sequence shown here is derived from an EMBL/GenBank/DDBJ whole genome shotgun (WGS) entry which is preliminary data.</text>
</comment>
<keyword evidence="4" id="KW-1185">Reference proteome</keyword>
<organism evidence="3 4">
    <name type="scientific">Porites lobata</name>
    <dbReference type="NCBI Taxonomy" id="104759"/>
    <lineage>
        <taxon>Eukaryota</taxon>
        <taxon>Metazoa</taxon>
        <taxon>Cnidaria</taxon>
        <taxon>Anthozoa</taxon>
        <taxon>Hexacorallia</taxon>
        <taxon>Scleractinia</taxon>
        <taxon>Fungiina</taxon>
        <taxon>Poritidae</taxon>
        <taxon>Porites</taxon>
    </lineage>
</organism>